<comment type="caution">
    <text evidence="8">The sequence shown here is derived from an EMBL/GenBank/DDBJ whole genome shotgun (WGS) entry which is preliminary data.</text>
</comment>
<evidence type="ECO:0000256" key="2">
    <source>
        <dbReference type="ARBA" id="ARBA00004401"/>
    </source>
</evidence>
<dbReference type="GO" id="GO:0009003">
    <property type="term" value="F:signal peptidase activity"/>
    <property type="evidence" value="ECO:0007669"/>
    <property type="project" value="UniProtKB-EC"/>
</dbReference>
<dbReference type="InterPro" id="IPR000223">
    <property type="entry name" value="Pept_S26A_signal_pept_1"/>
</dbReference>
<keyword evidence="9" id="KW-1185">Reference proteome</keyword>
<evidence type="ECO:0000256" key="5">
    <source>
        <dbReference type="ARBA" id="ARBA00022801"/>
    </source>
</evidence>
<dbReference type="InterPro" id="IPR036286">
    <property type="entry name" value="LexA/Signal_pep-like_sf"/>
</dbReference>
<dbReference type="EC" id="3.4.21.89" evidence="4 6"/>
<evidence type="ECO:0000256" key="6">
    <source>
        <dbReference type="RuleBase" id="RU362042"/>
    </source>
</evidence>
<evidence type="ECO:0000256" key="1">
    <source>
        <dbReference type="ARBA" id="ARBA00000677"/>
    </source>
</evidence>
<comment type="subcellular location">
    <subcellularLocation>
        <location evidence="2">Cell membrane</location>
        <topology evidence="2">Single-pass type II membrane protein</topology>
    </subcellularLocation>
    <subcellularLocation>
        <location evidence="6">Membrane</location>
        <topology evidence="6">Single-pass type II membrane protein</topology>
    </subcellularLocation>
</comment>
<keyword evidence="6" id="KW-0645">Protease</keyword>
<evidence type="ECO:0000256" key="3">
    <source>
        <dbReference type="ARBA" id="ARBA00009370"/>
    </source>
</evidence>
<gene>
    <name evidence="8" type="primary">lepB</name>
    <name evidence="8" type="ORF">P5G51_011310</name>
</gene>
<keyword evidence="5 6" id="KW-0378">Hydrolase</keyword>
<dbReference type="InterPro" id="IPR019758">
    <property type="entry name" value="Pept_S26A_signal_pept_1_CS"/>
</dbReference>
<dbReference type="CDD" id="cd06530">
    <property type="entry name" value="S26_SPase_I"/>
    <property type="match status" value="1"/>
</dbReference>
<dbReference type="SUPFAM" id="SSF51306">
    <property type="entry name" value="LexA/Signal peptidase"/>
    <property type="match status" value="1"/>
</dbReference>
<sequence length="71" mass="8052">MQSYRVLTEDFTLEDLPGGYKTIPKNHVLVLGDNRSNSVDSRILGLISLDQIVGKTSLLYWPLDRIKMMGE</sequence>
<dbReference type="InterPro" id="IPR019533">
    <property type="entry name" value="Peptidase_S26"/>
</dbReference>
<dbReference type="PANTHER" id="PTHR43390">
    <property type="entry name" value="SIGNAL PEPTIDASE I"/>
    <property type="match status" value="1"/>
</dbReference>
<name>A0ABU5CHV5_9BACI</name>
<dbReference type="NCBIfam" id="TIGR02227">
    <property type="entry name" value="sigpep_I_bact"/>
    <property type="match status" value="1"/>
</dbReference>
<protein>
    <recommendedName>
        <fullName evidence="4 6">Signal peptidase I</fullName>
        <ecNumber evidence="4 6">3.4.21.89</ecNumber>
    </recommendedName>
</protein>
<dbReference type="Proteomes" id="UP001228376">
    <property type="component" value="Unassembled WGS sequence"/>
</dbReference>
<dbReference type="EMBL" id="JAROCA020000001">
    <property type="protein sequence ID" value="MDY0405900.1"/>
    <property type="molecule type" value="Genomic_DNA"/>
</dbReference>
<comment type="catalytic activity">
    <reaction evidence="1 6">
        <text>Cleavage of hydrophobic, N-terminal signal or leader sequences from secreted and periplasmic proteins.</text>
        <dbReference type="EC" id="3.4.21.89"/>
    </reaction>
</comment>
<evidence type="ECO:0000259" key="7">
    <source>
        <dbReference type="Pfam" id="PF10502"/>
    </source>
</evidence>
<accession>A0ABU5CHV5</accession>
<evidence type="ECO:0000313" key="9">
    <source>
        <dbReference type="Proteomes" id="UP001228376"/>
    </source>
</evidence>
<dbReference type="PROSITE" id="PS00761">
    <property type="entry name" value="SPASE_I_3"/>
    <property type="match status" value="1"/>
</dbReference>
<dbReference type="Gene3D" id="2.10.109.10">
    <property type="entry name" value="Umud Fragment, subunit A"/>
    <property type="match status" value="1"/>
</dbReference>
<dbReference type="PANTHER" id="PTHR43390:SF1">
    <property type="entry name" value="CHLOROPLAST PROCESSING PEPTIDASE"/>
    <property type="match status" value="1"/>
</dbReference>
<evidence type="ECO:0000313" key="8">
    <source>
        <dbReference type="EMBL" id="MDY0405900.1"/>
    </source>
</evidence>
<proteinExistence type="inferred from homology"/>
<feature type="domain" description="Peptidase S26" evidence="7">
    <location>
        <begin position="10"/>
        <end position="61"/>
    </location>
</feature>
<comment type="similarity">
    <text evidence="3 6">Belongs to the peptidase S26 family.</text>
</comment>
<evidence type="ECO:0000256" key="4">
    <source>
        <dbReference type="ARBA" id="ARBA00013208"/>
    </source>
</evidence>
<organism evidence="8 9">
    <name type="scientific">Tigheibacillus jepli</name>
    <dbReference type="NCBI Taxonomy" id="3035914"/>
    <lineage>
        <taxon>Bacteria</taxon>
        <taxon>Bacillati</taxon>
        <taxon>Bacillota</taxon>
        <taxon>Bacilli</taxon>
        <taxon>Bacillales</taxon>
        <taxon>Bacillaceae</taxon>
        <taxon>Tigheibacillus</taxon>
    </lineage>
</organism>
<reference evidence="8 9" key="1">
    <citation type="submission" date="2023-10" db="EMBL/GenBank/DDBJ databases">
        <title>179-bfca-hs.</title>
        <authorList>
            <person name="Miliotis G."/>
            <person name="Sengupta P."/>
            <person name="Hameed A."/>
            <person name="Chuvochina M."/>
            <person name="Mcdonagh F."/>
            <person name="Simpson A.C."/>
            <person name="Singh N.K."/>
            <person name="Rekha P.D."/>
            <person name="Raman K."/>
            <person name="Hugenholtz P."/>
            <person name="Venkateswaran K."/>
        </authorList>
    </citation>
    <scope>NUCLEOTIDE SEQUENCE [LARGE SCALE GENOMIC DNA]</scope>
    <source>
        <strain evidence="8 9">179-BFC-A-HS</strain>
    </source>
</reference>
<dbReference type="Pfam" id="PF10502">
    <property type="entry name" value="Peptidase_S26"/>
    <property type="match status" value="1"/>
</dbReference>